<feature type="region of interest" description="Disordered" evidence="1">
    <location>
        <begin position="1"/>
        <end position="35"/>
    </location>
</feature>
<dbReference type="AlphaFoldDB" id="A0ABD5ZW76"/>
<reference evidence="3 4" key="1">
    <citation type="journal article" date="2019" name="Int. J. Syst. Evol. Microbiol.">
        <title>The Global Catalogue of Microorganisms (GCM) 10K type strain sequencing project: providing services to taxonomists for standard genome sequencing and annotation.</title>
        <authorList>
            <consortium name="The Broad Institute Genomics Platform"/>
            <consortium name="The Broad Institute Genome Sequencing Center for Infectious Disease"/>
            <person name="Wu L."/>
            <person name="Ma J."/>
        </authorList>
    </citation>
    <scope>NUCLEOTIDE SEQUENCE [LARGE SCALE GENOMIC DNA]</scope>
    <source>
        <strain evidence="3 4">GX21</strain>
    </source>
</reference>
<name>A0ABD5ZW76_9EURY</name>
<gene>
    <name evidence="3" type="ORF">ACFQKE_03115</name>
</gene>
<evidence type="ECO:0000313" key="4">
    <source>
        <dbReference type="Proteomes" id="UP001596434"/>
    </source>
</evidence>
<dbReference type="GeneID" id="96952608"/>
<comment type="caution">
    <text evidence="3">The sequence shown here is derived from an EMBL/GenBank/DDBJ whole genome shotgun (WGS) entry which is preliminary data.</text>
</comment>
<feature type="domain" description="DUF8052" evidence="2">
    <location>
        <begin position="37"/>
        <end position="193"/>
    </location>
</feature>
<evidence type="ECO:0000259" key="2">
    <source>
        <dbReference type="Pfam" id="PF26226"/>
    </source>
</evidence>
<dbReference type="EMBL" id="JBHTAT010000001">
    <property type="protein sequence ID" value="MFC7254298.1"/>
    <property type="molecule type" value="Genomic_DNA"/>
</dbReference>
<dbReference type="InterPro" id="IPR058365">
    <property type="entry name" value="DUF8052"/>
</dbReference>
<dbReference type="Proteomes" id="UP001596434">
    <property type="component" value="Unassembled WGS sequence"/>
</dbReference>
<keyword evidence="4" id="KW-1185">Reference proteome</keyword>
<evidence type="ECO:0000313" key="3">
    <source>
        <dbReference type="EMBL" id="MFC7254298.1"/>
    </source>
</evidence>
<proteinExistence type="predicted"/>
<accession>A0ABD5ZW76</accession>
<protein>
    <recommendedName>
        <fullName evidence="2">DUF8052 domain-containing protein</fullName>
    </recommendedName>
</protein>
<dbReference type="Pfam" id="PF26226">
    <property type="entry name" value="DUF8052"/>
    <property type="match status" value="1"/>
</dbReference>
<sequence length="216" mass="24629">MSDEDAGVRTGTDGDAVAPESDATDPAVPDDVPEWDDEYVDRVSDRLMFNYDLEREYRVDGETFDLYGRLEIHTQKKFFHPAITYGHHASFEHLFLRRTESVRVAALERLVALADDLANRWIEADEEHYATEFTFVLVVPDIPDEVREFVTSFSGREMLKYGYNGYYETHLAVVAPDAEAVVTSRRADVGEALTVWEPIESGRPGPLERLKRRLLG</sequence>
<organism evidence="3 4">
    <name type="scientific">Haloplanus litoreus</name>
    <dbReference type="NCBI Taxonomy" id="767515"/>
    <lineage>
        <taxon>Archaea</taxon>
        <taxon>Methanobacteriati</taxon>
        <taxon>Methanobacteriota</taxon>
        <taxon>Stenosarchaea group</taxon>
        <taxon>Halobacteria</taxon>
        <taxon>Halobacteriales</taxon>
        <taxon>Haloferacaceae</taxon>
        <taxon>Haloplanus</taxon>
    </lineage>
</organism>
<dbReference type="RefSeq" id="WP_379702497.1">
    <property type="nucleotide sequence ID" value="NZ_JBHTAT010000001.1"/>
</dbReference>
<evidence type="ECO:0000256" key="1">
    <source>
        <dbReference type="SAM" id="MobiDB-lite"/>
    </source>
</evidence>